<feature type="region of interest" description="Disordered" evidence="1">
    <location>
        <begin position="158"/>
        <end position="222"/>
    </location>
</feature>
<feature type="region of interest" description="Disordered" evidence="1">
    <location>
        <begin position="236"/>
        <end position="286"/>
    </location>
</feature>
<reference evidence="2 3" key="1">
    <citation type="submission" date="2016-03" db="EMBL/GenBank/DDBJ databases">
        <title>Whole genome sequencing of Grifola frondosa 9006-11.</title>
        <authorList>
            <person name="Min B."/>
            <person name="Park H."/>
            <person name="Kim J.-G."/>
            <person name="Cho H."/>
            <person name="Oh Y.-L."/>
            <person name="Kong W.-S."/>
            <person name="Choi I.-G."/>
        </authorList>
    </citation>
    <scope>NUCLEOTIDE SEQUENCE [LARGE SCALE GENOMIC DNA]</scope>
    <source>
        <strain evidence="2 3">9006-11</strain>
    </source>
</reference>
<accession>A0A1C7LYH7</accession>
<evidence type="ECO:0000256" key="1">
    <source>
        <dbReference type="SAM" id="MobiDB-lite"/>
    </source>
</evidence>
<dbReference type="AlphaFoldDB" id="A0A1C7LYH7"/>
<feature type="compositionally biased region" description="Basic and acidic residues" evidence="1">
    <location>
        <begin position="273"/>
        <end position="286"/>
    </location>
</feature>
<proteinExistence type="predicted"/>
<gene>
    <name evidence="2" type="ORF">A0H81_10357</name>
</gene>
<evidence type="ECO:0000313" key="3">
    <source>
        <dbReference type="Proteomes" id="UP000092993"/>
    </source>
</evidence>
<keyword evidence="3" id="KW-1185">Reference proteome</keyword>
<feature type="compositionally biased region" description="Basic and acidic residues" evidence="1">
    <location>
        <begin position="239"/>
        <end position="253"/>
    </location>
</feature>
<name>A0A1C7LYH7_GRIFR</name>
<evidence type="ECO:0000313" key="2">
    <source>
        <dbReference type="EMBL" id="OBZ69750.1"/>
    </source>
</evidence>
<protein>
    <submittedName>
        <fullName evidence="2">Uncharacterized protein</fullName>
    </submittedName>
</protein>
<feature type="compositionally biased region" description="Basic and acidic residues" evidence="1">
    <location>
        <begin position="68"/>
        <end position="90"/>
    </location>
</feature>
<dbReference type="EMBL" id="LUGG01000015">
    <property type="protein sequence ID" value="OBZ69750.1"/>
    <property type="molecule type" value="Genomic_DNA"/>
</dbReference>
<organism evidence="2 3">
    <name type="scientific">Grifola frondosa</name>
    <name type="common">Maitake</name>
    <name type="synonym">Polyporus frondosus</name>
    <dbReference type="NCBI Taxonomy" id="5627"/>
    <lineage>
        <taxon>Eukaryota</taxon>
        <taxon>Fungi</taxon>
        <taxon>Dikarya</taxon>
        <taxon>Basidiomycota</taxon>
        <taxon>Agaricomycotina</taxon>
        <taxon>Agaricomycetes</taxon>
        <taxon>Polyporales</taxon>
        <taxon>Grifolaceae</taxon>
        <taxon>Grifola</taxon>
    </lineage>
</organism>
<feature type="compositionally biased region" description="Acidic residues" evidence="1">
    <location>
        <begin position="191"/>
        <end position="210"/>
    </location>
</feature>
<feature type="compositionally biased region" description="Basic and acidic residues" evidence="1">
    <location>
        <begin position="179"/>
        <end position="190"/>
    </location>
</feature>
<comment type="caution">
    <text evidence="2">The sequence shown here is derived from an EMBL/GenBank/DDBJ whole genome shotgun (WGS) entry which is preliminary data.</text>
</comment>
<dbReference type="Proteomes" id="UP000092993">
    <property type="component" value="Unassembled WGS sequence"/>
</dbReference>
<sequence>MSGRPRYGREWKAIYKECERQIGGGDKQEPRLARYVPKHVVVDDGRETMKMGDDKKEVWDYEAVGTSKSRDCERGRRAADGSRGSGERSQGRTTSTRGTTGDDEEKGFSDEQVYLARFCTSSQTGEDCARYVPQHVVDEDGRETMTMGDDRNEVCEALGEEETREKGRQGNEVVTTCETESKGETTGRDEEAGDDDGRDEEADDEEEKESSDEQAHLARYVPQARYAPTTVWGMYLGKSDGEHARDNGRRRGEGFQQRASVPGEHIVDEDERETMKMGDDRNKECD</sequence>
<feature type="region of interest" description="Disordered" evidence="1">
    <location>
        <begin position="65"/>
        <end position="109"/>
    </location>
</feature>